<comment type="subcellular location">
    <subcellularLocation>
        <location evidence="4">Cell membrane</location>
        <topology evidence="4">Multi-pass membrane protein</topology>
    </subcellularLocation>
</comment>
<evidence type="ECO:0000313" key="7">
    <source>
        <dbReference type="EMBL" id="QUH27824.1"/>
    </source>
</evidence>
<accession>A0A8J8M7Q6</accession>
<comment type="pathway">
    <text evidence="4">Amine and polyamine biosynthesis; spermidine biosynthesis; spermidine from putrescine: step 1/1.</text>
</comment>
<keyword evidence="4" id="KW-1003">Cell membrane</keyword>
<reference evidence="7 8" key="1">
    <citation type="submission" date="2020-07" db="EMBL/GenBank/DDBJ databases">
        <title>Vallitalea guaymasensis genome.</title>
        <authorList>
            <person name="Postec A."/>
        </authorList>
    </citation>
    <scope>NUCLEOTIDE SEQUENCE [LARGE SCALE GENOMIC DNA]</scope>
    <source>
        <strain evidence="7 8">Ra1766G1</strain>
    </source>
</reference>
<dbReference type="InterPro" id="IPR029063">
    <property type="entry name" value="SAM-dependent_MTases_sf"/>
</dbReference>
<dbReference type="InterPro" id="IPR001045">
    <property type="entry name" value="Spermi_synthase"/>
</dbReference>
<dbReference type="RefSeq" id="WP_212692130.1">
    <property type="nucleotide sequence ID" value="NZ_CP058561.1"/>
</dbReference>
<keyword evidence="2 4" id="KW-0808">Transferase</keyword>
<sequence>MAKENSIKKDMSNEKINAAPLMFAVFIIAICGIIYELIIGAISSYLLGDSVKQYSITIGLYMSAMGIGSYITKKFKRNLFDVFVVIELTIGLVGGISAVALFAAYGYTKVYLPVMYMTIITIGILVGLEIPILTRIIEEKENNLRMTLANVLSFDYIGALIGSVAFPLILLPHLGYIKTAFLVGFINIVVANIIIYKYSEHIKRIDILKIVAAFFALIIIVGFITADSTADKIEDSFYRDQIIYRKQTKHQRIVVTKHRDDLRLFLNGNVQFSSQDEYRYHESLIHPAMSLAKERKEILILGGGDGLAAREILKYDDVERITLVDLDKEVVDFCKTNPLVKSLSNKSLDNDKVNVINQDAYKFLETTNNKYDVVIVDLPDPNNEALNKLYTNLFYRLINSRLDDGGMIAIQSTSPYYAEQAYWCIRKTVESEGLYTTGYHLYVPSFGDWGFTLASNQEFDKDDINLSVPTKYLNDDMVKALFVFADDEKKSKDKVEVNSLTNPVLFGYYQKAWDSY</sequence>
<dbReference type="GO" id="GO:0008295">
    <property type="term" value="P:spermidine biosynthetic process"/>
    <property type="evidence" value="ECO:0007669"/>
    <property type="project" value="UniProtKB-UniRule"/>
</dbReference>
<feature type="transmembrane region" description="Helical" evidence="4">
    <location>
        <begin position="176"/>
        <end position="195"/>
    </location>
</feature>
<evidence type="ECO:0000256" key="5">
    <source>
        <dbReference type="PROSITE-ProRule" id="PRU00354"/>
    </source>
</evidence>
<dbReference type="PANTHER" id="PTHR43317">
    <property type="entry name" value="THERMOSPERMINE SYNTHASE ACAULIS5"/>
    <property type="match status" value="1"/>
</dbReference>
<feature type="transmembrane region" description="Helical" evidence="4">
    <location>
        <begin position="53"/>
        <end position="71"/>
    </location>
</feature>
<evidence type="ECO:0000256" key="4">
    <source>
        <dbReference type="HAMAP-Rule" id="MF_00198"/>
    </source>
</evidence>
<gene>
    <name evidence="4" type="primary">speE</name>
    <name evidence="7" type="ORF">HYG85_02395</name>
</gene>
<dbReference type="Gene3D" id="3.40.50.150">
    <property type="entry name" value="Vaccinia Virus protein VP39"/>
    <property type="match status" value="1"/>
</dbReference>
<feature type="transmembrane region" description="Helical" evidence="4">
    <location>
        <begin position="207"/>
        <end position="226"/>
    </location>
</feature>
<dbReference type="AlphaFoldDB" id="A0A8J8M7Q6"/>
<organism evidence="7 8">
    <name type="scientific">Vallitalea guaymasensis</name>
    <dbReference type="NCBI Taxonomy" id="1185412"/>
    <lineage>
        <taxon>Bacteria</taxon>
        <taxon>Bacillati</taxon>
        <taxon>Bacillota</taxon>
        <taxon>Clostridia</taxon>
        <taxon>Lachnospirales</taxon>
        <taxon>Vallitaleaceae</taxon>
        <taxon>Vallitalea</taxon>
    </lineage>
</organism>
<dbReference type="InterPro" id="IPR030374">
    <property type="entry name" value="PABS"/>
</dbReference>
<dbReference type="NCBIfam" id="NF037959">
    <property type="entry name" value="MFS_SpdSyn"/>
    <property type="match status" value="1"/>
</dbReference>
<dbReference type="GO" id="GO:0010487">
    <property type="term" value="F:thermospermine synthase activity"/>
    <property type="evidence" value="ECO:0007669"/>
    <property type="project" value="UniProtKB-ARBA"/>
</dbReference>
<feature type="domain" description="PABS" evidence="6">
    <location>
        <begin position="221"/>
        <end position="456"/>
    </location>
</feature>
<dbReference type="FunFam" id="3.40.50.150:FF:000088">
    <property type="entry name" value="Polyamine aminopropyltransferase"/>
    <property type="match status" value="1"/>
</dbReference>
<dbReference type="CDD" id="cd02440">
    <property type="entry name" value="AdoMet_MTases"/>
    <property type="match status" value="1"/>
</dbReference>
<keyword evidence="4" id="KW-0812">Transmembrane</keyword>
<keyword evidence="8" id="KW-1185">Reference proteome</keyword>
<dbReference type="InterPro" id="IPR030373">
    <property type="entry name" value="PABS_CS"/>
</dbReference>
<keyword evidence="4" id="KW-0745">Spermidine biosynthesis</keyword>
<dbReference type="PROSITE" id="PS51006">
    <property type="entry name" value="PABS_2"/>
    <property type="match status" value="1"/>
</dbReference>
<keyword evidence="4" id="KW-1133">Transmembrane helix</keyword>
<dbReference type="Pfam" id="PF01564">
    <property type="entry name" value="Spermine_synth"/>
    <property type="match status" value="1"/>
</dbReference>
<comment type="caution">
    <text evidence="4">Lacks conserved residue(s) required for the propagation of feature annotation.</text>
</comment>
<dbReference type="SUPFAM" id="SSF53335">
    <property type="entry name" value="S-adenosyl-L-methionine-dependent methyltransferases"/>
    <property type="match status" value="1"/>
</dbReference>
<dbReference type="NCBIfam" id="NF002956">
    <property type="entry name" value="PRK03612.1"/>
    <property type="match status" value="1"/>
</dbReference>
<evidence type="ECO:0000259" key="6">
    <source>
        <dbReference type="PROSITE" id="PS51006"/>
    </source>
</evidence>
<dbReference type="EC" id="2.5.1.16" evidence="4"/>
<feature type="binding site" evidence="4">
    <location>
        <position position="325"/>
    </location>
    <ligand>
        <name>S-methyl-5'-thioadenosine</name>
        <dbReference type="ChEBI" id="CHEBI:17509"/>
    </ligand>
</feature>
<dbReference type="HAMAP" id="MF_00198">
    <property type="entry name" value="Spermidine_synth"/>
    <property type="match status" value="1"/>
</dbReference>
<feature type="binding site" evidence="4">
    <location>
        <begin position="359"/>
        <end position="360"/>
    </location>
    <ligand>
        <name>S-methyl-5'-thioadenosine</name>
        <dbReference type="ChEBI" id="CHEBI:17509"/>
    </ligand>
</feature>
<feature type="binding site" evidence="4">
    <location>
        <position position="251"/>
    </location>
    <ligand>
        <name>S-methyl-5'-thioadenosine</name>
        <dbReference type="ChEBI" id="CHEBI:17509"/>
    </ligand>
</feature>
<feature type="transmembrane region" description="Helical" evidence="4">
    <location>
        <begin position="83"/>
        <end position="108"/>
    </location>
</feature>
<dbReference type="GO" id="GO:0004766">
    <property type="term" value="F:spermidine synthase activity"/>
    <property type="evidence" value="ECO:0007669"/>
    <property type="project" value="UniProtKB-UniRule"/>
</dbReference>
<feature type="transmembrane region" description="Helical" evidence="4">
    <location>
        <begin position="148"/>
        <end position="170"/>
    </location>
</feature>
<protein>
    <recommendedName>
        <fullName evidence="4">Polyamine aminopropyltransferase</fullName>
    </recommendedName>
    <alternativeName>
        <fullName evidence="4">Putrescine aminopropyltransferase</fullName>
        <shortName evidence="4">PAPT</shortName>
    </alternativeName>
    <alternativeName>
        <fullName evidence="4">Spermidine synthase</fullName>
        <shortName evidence="4">SPDS</shortName>
        <shortName evidence="4">SPDSY</shortName>
        <ecNumber evidence="4">2.5.1.16</ecNumber>
    </alternativeName>
</protein>
<comment type="function">
    <text evidence="4">Catalyzes the irreversible transfer of a propylamine group from the amino donor S-adenosylmethioninamine (decarboxy-AdoMet) to putrescine (1,4-diaminobutane) to yield spermidine.</text>
</comment>
<dbReference type="KEGG" id="vgu:HYG85_02395"/>
<dbReference type="GO" id="GO:0005886">
    <property type="term" value="C:plasma membrane"/>
    <property type="evidence" value="ECO:0007669"/>
    <property type="project" value="UniProtKB-SubCell"/>
</dbReference>
<dbReference type="SUPFAM" id="SSF103473">
    <property type="entry name" value="MFS general substrate transporter"/>
    <property type="match status" value="1"/>
</dbReference>
<feature type="active site" description="Proton acceptor" evidence="4 5">
    <location>
        <position position="377"/>
    </location>
</feature>
<dbReference type="EMBL" id="CP058561">
    <property type="protein sequence ID" value="QUH27824.1"/>
    <property type="molecule type" value="Genomic_DNA"/>
</dbReference>
<keyword evidence="4" id="KW-0472">Membrane</keyword>
<comment type="subunit">
    <text evidence="4">Homodimer or homotetramer.</text>
</comment>
<dbReference type="PROSITE" id="PS01330">
    <property type="entry name" value="PABS_1"/>
    <property type="match status" value="1"/>
</dbReference>
<dbReference type="PANTHER" id="PTHR43317:SF1">
    <property type="entry name" value="THERMOSPERMINE SYNTHASE ACAULIS5"/>
    <property type="match status" value="1"/>
</dbReference>
<proteinExistence type="inferred from homology"/>
<dbReference type="UniPathway" id="UPA00248">
    <property type="reaction ID" value="UER00314"/>
</dbReference>
<feature type="binding site" evidence="4">
    <location>
        <position position="305"/>
    </location>
    <ligand>
        <name>spermidine</name>
        <dbReference type="ChEBI" id="CHEBI:57834"/>
    </ligand>
</feature>
<comment type="catalytic activity">
    <reaction evidence="4">
        <text>S-adenosyl 3-(methylsulfanyl)propylamine + putrescine = S-methyl-5'-thioadenosine + spermidine + H(+)</text>
        <dbReference type="Rhea" id="RHEA:12721"/>
        <dbReference type="ChEBI" id="CHEBI:15378"/>
        <dbReference type="ChEBI" id="CHEBI:17509"/>
        <dbReference type="ChEBI" id="CHEBI:57443"/>
        <dbReference type="ChEBI" id="CHEBI:57834"/>
        <dbReference type="ChEBI" id="CHEBI:326268"/>
        <dbReference type="EC" id="2.5.1.16"/>
    </reaction>
</comment>
<dbReference type="Proteomes" id="UP000677305">
    <property type="component" value="Chromosome"/>
</dbReference>
<evidence type="ECO:0000256" key="3">
    <source>
        <dbReference type="ARBA" id="ARBA00023115"/>
    </source>
</evidence>
<evidence type="ECO:0000256" key="2">
    <source>
        <dbReference type="ARBA" id="ARBA00022679"/>
    </source>
</evidence>
<dbReference type="InterPro" id="IPR036259">
    <property type="entry name" value="MFS_trans_sf"/>
</dbReference>
<feature type="binding site" evidence="4">
    <location>
        <position position="281"/>
    </location>
    <ligand>
        <name>spermidine</name>
        <dbReference type="ChEBI" id="CHEBI:57834"/>
    </ligand>
</feature>
<name>A0A8J8M7Q6_9FIRM</name>
<feature type="transmembrane region" description="Helical" evidence="4">
    <location>
        <begin position="21"/>
        <end position="47"/>
    </location>
</feature>
<keyword evidence="3 4" id="KW-0620">Polyamine biosynthesis</keyword>
<feature type="transmembrane region" description="Helical" evidence="4">
    <location>
        <begin position="114"/>
        <end position="136"/>
    </location>
</feature>
<comment type="similarity">
    <text evidence="1 4">Belongs to the spermidine/spermine synthase family.</text>
</comment>
<evidence type="ECO:0000256" key="1">
    <source>
        <dbReference type="ARBA" id="ARBA00007867"/>
    </source>
</evidence>
<evidence type="ECO:0000313" key="8">
    <source>
        <dbReference type="Proteomes" id="UP000677305"/>
    </source>
</evidence>